<accession>A0AAD7RDS7</accession>
<comment type="caution">
    <text evidence="1">The sequence shown here is derived from an EMBL/GenBank/DDBJ whole genome shotgun (WGS) entry which is preliminary data.</text>
</comment>
<sequence length="114" mass="12215">MDPGGAGGATVPALCSAARVKFGTGGAVGGDNRHKGFCLPRPSPPLVPSASEFWLCLRGEYEAGPKRQGRECSFSKRGHSTAKRAVLPRQQDHLHASTHACHRWLVVNWPEVST</sequence>
<dbReference type="EMBL" id="JAINUG010000326">
    <property type="protein sequence ID" value="KAJ8378268.1"/>
    <property type="molecule type" value="Genomic_DNA"/>
</dbReference>
<proteinExistence type="predicted"/>
<evidence type="ECO:0000313" key="1">
    <source>
        <dbReference type="EMBL" id="KAJ8378268.1"/>
    </source>
</evidence>
<dbReference type="Proteomes" id="UP001221898">
    <property type="component" value="Unassembled WGS sequence"/>
</dbReference>
<dbReference type="AlphaFoldDB" id="A0AAD7RDS7"/>
<reference evidence="1" key="1">
    <citation type="journal article" date="2023" name="Science">
        <title>Genome structures resolve the early diversification of teleost fishes.</title>
        <authorList>
            <person name="Parey E."/>
            <person name="Louis A."/>
            <person name="Montfort J."/>
            <person name="Bouchez O."/>
            <person name="Roques C."/>
            <person name="Iampietro C."/>
            <person name="Lluch J."/>
            <person name="Castinel A."/>
            <person name="Donnadieu C."/>
            <person name="Desvignes T."/>
            <person name="Floi Bucao C."/>
            <person name="Jouanno E."/>
            <person name="Wen M."/>
            <person name="Mejri S."/>
            <person name="Dirks R."/>
            <person name="Jansen H."/>
            <person name="Henkel C."/>
            <person name="Chen W.J."/>
            <person name="Zahm M."/>
            <person name="Cabau C."/>
            <person name="Klopp C."/>
            <person name="Thompson A.W."/>
            <person name="Robinson-Rechavi M."/>
            <person name="Braasch I."/>
            <person name="Lecointre G."/>
            <person name="Bobe J."/>
            <person name="Postlethwait J.H."/>
            <person name="Berthelot C."/>
            <person name="Roest Crollius H."/>
            <person name="Guiguen Y."/>
        </authorList>
    </citation>
    <scope>NUCLEOTIDE SEQUENCE</scope>
    <source>
        <strain evidence="1">NC1722</strain>
    </source>
</reference>
<gene>
    <name evidence="1" type="ORF">AAFF_G00244720</name>
</gene>
<evidence type="ECO:0000313" key="2">
    <source>
        <dbReference type="Proteomes" id="UP001221898"/>
    </source>
</evidence>
<organism evidence="1 2">
    <name type="scientific">Aldrovandia affinis</name>
    <dbReference type="NCBI Taxonomy" id="143900"/>
    <lineage>
        <taxon>Eukaryota</taxon>
        <taxon>Metazoa</taxon>
        <taxon>Chordata</taxon>
        <taxon>Craniata</taxon>
        <taxon>Vertebrata</taxon>
        <taxon>Euteleostomi</taxon>
        <taxon>Actinopterygii</taxon>
        <taxon>Neopterygii</taxon>
        <taxon>Teleostei</taxon>
        <taxon>Notacanthiformes</taxon>
        <taxon>Halosauridae</taxon>
        <taxon>Aldrovandia</taxon>
    </lineage>
</organism>
<name>A0AAD7RDS7_9TELE</name>
<keyword evidence="2" id="KW-1185">Reference proteome</keyword>
<protein>
    <submittedName>
        <fullName evidence="1">Uncharacterized protein</fullName>
    </submittedName>
</protein>